<dbReference type="Proteomes" id="UP000242469">
    <property type="component" value="Unassembled WGS sequence"/>
</dbReference>
<dbReference type="PANTHER" id="PTHR45436">
    <property type="entry name" value="SENSOR HISTIDINE KINASE YKOH"/>
    <property type="match status" value="1"/>
</dbReference>
<evidence type="ECO:0000256" key="5">
    <source>
        <dbReference type="ARBA" id="ARBA00022692"/>
    </source>
</evidence>
<dbReference type="GO" id="GO:0000155">
    <property type="term" value="F:phosphorelay sensor kinase activity"/>
    <property type="evidence" value="ECO:0007669"/>
    <property type="project" value="InterPro"/>
</dbReference>
<dbReference type="InterPro" id="IPR036890">
    <property type="entry name" value="HATPase_C_sf"/>
</dbReference>
<dbReference type="SUPFAM" id="SSF47384">
    <property type="entry name" value="Homodimeric domain of signal transducing histidine kinase"/>
    <property type="match status" value="1"/>
</dbReference>
<evidence type="ECO:0000256" key="3">
    <source>
        <dbReference type="ARBA" id="ARBA00022553"/>
    </source>
</evidence>
<reference evidence="11" key="1">
    <citation type="submission" date="2016-10" db="EMBL/GenBank/DDBJ databases">
        <authorList>
            <person name="Varghese N."/>
            <person name="Submissions S."/>
        </authorList>
    </citation>
    <scope>NUCLEOTIDE SEQUENCE [LARGE SCALE GENOMIC DNA]</scope>
    <source>
        <strain evidence="11">DSM 11526</strain>
    </source>
</reference>
<evidence type="ECO:0000256" key="1">
    <source>
        <dbReference type="ARBA" id="ARBA00000085"/>
    </source>
</evidence>
<keyword evidence="7 8" id="KW-1133">Transmembrane helix</keyword>
<dbReference type="AlphaFoldDB" id="A0A1H4CUF8"/>
<feature type="domain" description="Histidine kinase" evidence="9">
    <location>
        <begin position="243"/>
        <end position="433"/>
    </location>
</feature>
<dbReference type="SMART" id="SM00388">
    <property type="entry name" value="HisKA"/>
    <property type="match status" value="1"/>
</dbReference>
<keyword evidence="5 8" id="KW-0812">Transmembrane</keyword>
<dbReference type="InterPro" id="IPR036097">
    <property type="entry name" value="HisK_dim/P_sf"/>
</dbReference>
<keyword evidence="11" id="KW-1185">Reference proteome</keyword>
<dbReference type="SUPFAM" id="SSF55874">
    <property type="entry name" value="ATPase domain of HSP90 chaperone/DNA topoisomerase II/histidine kinase"/>
    <property type="match status" value="1"/>
</dbReference>
<dbReference type="GO" id="GO:0005886">
    <property type="term" value="C:plasma membrane"/>
    <property type="evidence" value="ECO:0007669"/>
    <property type="project" value="TreeGrafter"/>
</dbReference>
<keyword evidence="4" id="KW-0808">Transferase</keyword>
<evidence type="ECO:0000256" key="7">
    <source>
        <dbReference type="ARBA" id="ARBA00022989"/>
    </source>
</evidence>
<name>A0A1H4CUF8_9GAMM</name>
<dbReference type="InterPro" id="IPR050428">
    <property type="entry name" value="TCS_sensor_his_kinase"/>
</dbReference>
<proteinExistence type="predicted"/>
<feature type="transmembrane region" description="Helical" evidence="8">
    <location>
        <begin position="17"/>
        <end position="41"/>
    </location>
</feature>
<evidence type="ECO:0000313" key="11">
    <source>
        <dbReference type="Proteomes" id="UP000242469"/>
    </source>
</evidence>
<dbReference type="InterPro" id="IPR003594">
    <property type="entry name" value="HATPase_dom"/>
</dbReference>
<accession>A0A1H4CUF8</accession>
<feature type="transmembrane region" description="Helical" evidence="8">
    <location>
        <begin position="164"/>
        <end position="181"/>
    </location>
</feature>
<gene>
    <name evidence="10" type="ORF">SAMN02745729_105156</name>
</gene>
<dbReference type="InterPro" id="IPR005467">
    <property type="entry name" value="His_kinase_dom"/>
</dbReference>
<comment type="catalytic activity">
    <reaction evidence="1">
        <text>ATP + protein L-histidine = ADP + protein N-phospho-L-histidine.</text>
        <dbReference type="EC" id="2.7.13.3"/>
    </reaction>
</comment>
<evidence type="ECO:0000256" key="8">
    <source>
        <dbReference type="SAM" id="Phobius"/>
    </source>
</evidence>
<dbReference type="SMART" id="SM00387">
    <property type="entry name" value="HATPase_c"/>
    <property type="match status" value="1"/>
</dbReference>
<keyword evidence="3" id="KW-0597">Phosphoprotein</keyword>
<organism evidence="10 11">
    <name type="scientific">Marinobacterium iners DSM 11526</name>
    <dbReference type="NCBI Taxonomy" id="1122198"/>
    <lineage>
        <taxon>Bacteria</taxon>
        <taxon>Pseudomonadati</taxon>
        <taxon>Pseudomonadota</taxon>
        <taxon>Gammaproteobacteria</taxon>
        <taxon>Oceanospirillales</taxon>
        <taxon>Oceanospirillaceae</taxon>
        <taxon>Marinobacterium</taxon>
    </lineage>
</organism>
<evidence type="ECO:0000256" key="2">
    <source>
        <dbReference type="ARBA" id="ARBA00012438"/>
    </source>
</evidence>
<protein>
    <recommendedName>
        <fullName evidence="2">histidine kinase</fullName>
        <ecNumber evidence="2">2.7.13.3</ecNumber>
    </recommendedName>
</protein>
<dbReference type="RefSeq" id="WP_091825535.1">
    <property type="nucleotide sequence ID" value="NZ_FNRJ01000005.1"/>
</dbReference>
<evidence type="ECO:0000256" key="6">
    <source>
        <dbReference type="ARBA" id="ARBA00022777"/>
    </source>
</evidence>
<dbReference type="PROSITE" id="PS50109">
    <property type="entry name" value="HIS_KIN"/>
    <property type="match status" value="1"/>
</dbReference>
<dbReference type="InterPro" id="IPR003661">
    <property type="entry name" value="HisK_dim/P_dom"/>
</dbReference>
<keyword evidence="6 10" id="KW-0418">Kinase</keyword>
<sequence>MNPLNSKQQPRTMRRELAIYVSGLALITALAFAFALELFFIKGLDEAVGGALLMEARSFEAKYQQNPETPLSNSSSIRSFLDNLDNAPEFYRQLIDPDTLQPGQFSEYLWEPHGEENWQDSRYLIVYLHLLPDQRRLFVISDYQSNLLTKEEQADLDQTWQLKFYLAGSYLLIMLLAIWLYNRRINHYTQKLADWAYSLSLENIQQSVPNFHFHELNSIAEQLRSAFDRIARLLEREHQFLRHASHELRTPIAIIRTNLELLQRVGIPTMFERPMERINRASQNMQQLTGTLLWLSRENDTPPSISSVDPARLLDDISEELAYLLQGKEVQLQRDYPEERSVQTLPLVPLRIVLANILRNAYQFTEQGTITLTVTNQSIVIRNKSEYLAEDSDSSFGLGLMLVQKICNRLGWQLSLEWLNHGVKAELQFPEPPSAE</sequence>
<dbReference type="PANTHER" id="PTHR45436:SF5">
    <property type="entry name" value="SENSOR HISTIDINE KINASE TRCS"/>
    <property type="match status" value="1"/>
</dbReference>
<dbReference type="Gene3D" id="3.30.565.10">
    <property type="entry name" value="Histidine kinase-like ATPase, C-terminal domain"/>
    <property type="match status" value="1"/>
</dbReference>
<keyword evidence="8" id="KW-0472">Membrane</keyword>
<evidence type="ECO:0000259" key="9">
    <source>
        <dbReference type="PROSITE" id="PS50109"/>
    </source>
</evidence>
<dbReference type="EMBL" id="FNRJ01000005">
    <property type="protein sequence ID" value="SEA64001.1"/>
    <property type="molecule type" value="Genomic_DNA"/>
</dbReference>
<dbReference type="CDD" id="cd00082">
    <property type="entry name" value="HisKA"/>
    <property type="match status" value="1"/>
</dbReference>
<evidence type="ECO:0000256" key="4">
    <source>
        <dbReference type="ARBA" id="ARBA00022679"/>
    </source>
</evidence>
<dbReference type="EC" id="2.7.13.3" evidence="2"/>
<evidence type="ECO:0000313" key="10">
    <source>
        <dbReference type="EMBL" id="SEA64001.1"/>
    </source>
</evidence>
<dbReference type="STRING" id="1122198.SAMN02745729_105156"/>
<dbReference type="Gene3D" id="1.10.287.130">
    <property type="match status" value="1"/>
</dbReference>
<dbReference type="Pfam" id="PF00512">
    <property type="entry name" value="HisKA"/>
    <property type="match status" value="1"/>
</dbReference>